<dbReference type="EnsemblMetazoa" id="XM_022812583">
    <property type="protein sequence ID" value="XP_022668318"/>
    <property type="gene ID" value="LOC111253334"/>
</dbReference>
<dbReference type="GeneID" id="111253334"/>
<keyword evidence="2" id="KW-1185">Reference proteome</keyword>
<dbReference type="RefSeq" id="XP_022668318.1">
    <property type="nucleotide sequence ID" value="XM_022812583.1"/>
</dbReference>
<dbReference type="RefSeq" id="XP_022668320.1">
    <property type="nucleotide sequence ID" value="XM_022812585.1"/>
</dbReference>
<proteinExistence type="predicted"/>
<evidence type="ECO:0000313" key="1">
    <source>
        <dbReference type="EnsemblMetazoa" id="XP_022668318"/>
    </source>
</evidence>
<dbReference type="EnsemblMetazoa" id="XM_022812584">
    <property type="protein sequence ID" value="XP_022668319"/>
    <property type="gene ID" value="LOC111253334"/>
</dbReference>
<dbReference type="Proteomes" id="UP000594260">
    <property type="component" value="Unplaced"/>
</dbReference>
<dbReference type="RefSeq" id="XP_022668319.1">
    <property type="nucleotide sequence ID" value="XM_022812584.1"/>
</dbReference>
<evidence type="ECO:0000313" key="2">
    <source>
        <dbReference type="Proteomes" id="UP000594260"/>
    </source>
</evidence>
<dbReference type="OrthoDB" id="10493918at2759"/>
<sequence length="165" mass="18718">MYINYVHVDREMVRALQWRGTDGQSLLDQMAGRSGCSLRIVTSDLDFFAPGNEDTALISVIHEDLTKVDEGCEIIAKEVDRLDNMRFERPLPPWAVGALFKDGKYLLKQLRAATDCYMYVSHGNPSKIIVIDQDAQKRCAAHNEIKNFLGHVQPIPVSQNFWHTA</sequence>
<dbReference type="EnsemblMetazoa" id="XM_022812585">
    <property type="protein sequence ID" value="XP_022668320"/>
    <property type="gene ID" value="LOC111253334"/>
</dbReference>
<dbReference type="InParanoid" id="A0A7M7KKM4"/>
<reference evidence="1" key="1">
    <citation type="submission" date="2021-01" db="UniProtKB">
        <authorList>
            <consortium name="EnsemblMetazoa"/>
        </authorList>
    </citation>
    <scope>IDENTIFICATION</scope>
</reference>
<accession>A0A7M7KKM4</accession>
<name>A0A7M7KKM4_VARDE</name>
<dbReference type="KEGG" id="vde:111253334"/>
<organism evidence="1 2">
    <name type="scientific">Varroa destructor</name>
    <name type="common">Honeybee mite</name>
    <dbReference type="NCBI Taxonomy" id="109461"/>
    <lineage>
        <taxon>Eukaryota</taxon>
        <taxon>Metazoa</taxon>
        <taxon>Ecdysozoa</taxon>
        <taxon>Arthropoda</taxon>
        <taxon>Chelicerata</taxon>
        <taxon>Arachnida</taxon>
        <taxon>Acari</taxon>
        <taxon>Parasitiformes</taxon>
        <taxon>Mesostigmata</taxon>
        <taxon>Gamasina</taxon>
        <taxon>Dermanyssoidea</taxon>
        <taxon>Varroidae</taxon>
        <taxon>Varroa</taxon>
    </lineage>
</organism>
<protein>
    <submittedName>
        <fullName evidence="1">Uncharacterized protein</fullName>
    </submittedName>
</protein>
<dbReference type="AlphaFoldDB" id="A0A7M7KKM4"/>
<dbReference type="RefSeq" id="XP_022668321.1">
    <property type="nucleotide sequence ID" value="XM_022812586.1"/>
</dbReference>
<dbReference type="EnsemblMetazoa" id="XM_022812586">
    <property type="protein sequence ID" value="XP_022668321"/>
    <property type="gene ID" value="LOC111253334"/>
</dbReference>